<protein>
    <recommendedName>
        <fullName evidence="1">NYN domain-containing protein</fullName>
    </recommendedName>
</protein>
<organism evidence="2 3">
    <name type="scientific">Candidatus Saccharimonas aalborgensis</name>
    <dbReference type="NCBI Taxonomy" id="1332188"/>
    <lineage>
        <taxon>Bacteria</taxon>
        <taxon>Candidatus Saccharimonadota</taxon>
        <taxon>Candidatus Saccharimonadia</taxon>
        <taxon>Candidatus Saccharimonadales</taxon>
        <taxon>Candidatus Saccharimonadaceae</taxon>
        <taxon>Candidatus Saccharimonas</taxon>
    </lineage>
</organism>
<dbReference type="InterPro" id="IPR021139">
    <property type="entry name" value="NYN"/>
</dbReference>
<keyword evidence="3" id="KW-1185">Reference proteome</keyword>
<feature type="domain" description="NYN" evidence="1">
    <location>
        <begin position="7"/>
        <end position="148"/>
    </location>
</feature>
<reference evidence="2 3" key="1">
    <citation type="journal article" date="2013" name="Nat. Biotechnol.">
        <title>Genome sequences of rare, uncultured bacteria obtained by differential coverage binning of multiple metagenomes.</title>
        <authorList>
            <person name="Albertsen M."/>
            <person name="Hugenholtz P."/>
            <person name="Skarshewski A."/>
            <person name="Nielsen K.L."/>
            <person name="Tyson G.W."/>
            <person name="Nielsen P.H."/>
        </authorList>
    </citation>
    <scope>NUCLEOTIDE SEQUENCE [LARGE SCALE GENOMIC DNA]</scope>
    <source>
        <strain evidence="2">TM71</strain>
    </source>
</reference>
<dbReference type="Pfam" id="PF01936">
    <property type="entry name" value="NYN"/>
    <property type="match status" value="1"/>
</dbReference>
<dbReference type="GO" id="GO:0004540">
    <property type="term" value="F:RNA nuclease activity"/>
    <property type="evidence" value="ECO:0007669"/>
    <property type="project" value="InterPro"/>
</dbReference>
<dbReference type="KEGG" id="saal:L336_0786"/>
<proteinExistence type="predicted"/>
<evidence type="ECO:0000259" key="1">
    <source>
        <dbReference type="Pfam" id="PF01936"/>
    </source>
</evidence>
<dbReference type="Gene3D" id="3.40.50.1010">
    <property type="entry name" value="5'-nuclease"/>
    <property type="match status" value="1"/>
</dbReference>
<dbReference type="AlphaFoldDB" id="R4PLJ4"/>
<name>R4PLJ4_9BACT</name>
<dbReference type="RefSeq" id="WP_015641938.1">
    <property type="nucleotide sequence ID" value="NC_021219.1"/>
</dbReference>
<dbReference type="InterPro" id="IPR047140">
    <property type="entry name" value="LabA"/>
</dbReference>
<dbReference type="PANTHER" id="PTHR35458">
    <property type="entry name" value="SLR0755 PROTEIN"/>
    <property type="match status" value="1"/>
</dbReference>
<evidence type="ECO:0000313" key="3">
    <source>
        <dbReference type="Proteomes" id="UP000013893"/>
    </source>
</evidence>
<gene>
    <name evidence="2" type="ORF">L336_0786</name>
</gene>
<dbReference type="EMBL" id="CP005957">
    <property type="protein sequence ID" value="AGL62488.1"/>
    <property type="molecule type" value="Genomic_DNA"/>
</dbReference>
<accession>R4PLJ4</accession>
<dbReference type="STRING" id="1332188.L336_0786"/>
<dbReference type="HOGENOM" id="CLU_1537294_0_0_0"/>
<dbReference type="OrthoDB" id="9794137at2"/>
<dbReference type="PANTHER" id="PTHR35458:SF2">
    <property type="entry name" value="SLR0755 PROTEIN"/>
    <property type="match status" value="1"/>
</dbReference>
<evidence type="ECO:0000313" key="2">
    <source>
        <dbReference type="EMBL" id="AGL62488.1"/>
    </source>
</evidence>
<sequence>MISNYAYIDGQNLKMGTIDTNPSWQIDLRRFRVYLREKYNVEKAFYYMGYVIDGAKYEKLYENIQEAGFILVFREHNSSMLGKKKGNVDTDIVLNVMKRTYLKEPFDKIVLVSGDGDYKALVDFLIEQNKFEKILFPNKKFASSLYKQLEPKYFDYLNYPSVQHKIEYQKRRSSLGN</sequence>
<dbReference type="Proteomes" id="UP000013893">
    <property type="component" value="Chromosome"/>
</dbReference>